<dbReference type="Proteomes" id="UP000007814">
    <property type="component" value="Unassembled WGS sequence"/>
</dbReference>
<name>J3F4L3_ACTNH</name>
<dbReference type="EMBL" id="ALJK01000041">
    <property type="protein sequence ID" value="EJN85772.1"/>
    <property type="molecule type" value="Genomic_DNA"/>
</dbReference>
<proteinExistence type="predicted"/>
<comment type="caution">
    <text evidence="2">The sequence shown here is derived from an EMBL/GenBank/DDBJ whole genome shotgun (WGS) entry which is preliminary data.</text>
</comment>
<organism evidence="2 3">
    <name type="scientific">Actinomyces naeslundii (strain ATCC 12104 / DSM 43013 / CCUG 2238 / JCM 8349 / NCTC 10301 / Howell 279)</name>
    <dbReference type="NCBI Taxonomy" id="1115803"/>
    <lineage>
        <taxon>Bacteria</taxon>
        <taxon>Bacillati</taxon>
        <taxon>Actinomycetota</taxon>
        <taxon>Actinomycetes</taxon>
        <taxon>Actinomycetales</taxon>
        <taxon>Actinomycetaceae</taxon>
        <taxon>Actinomyces</taxon>
    </lineage>
</organism>
<evidence type="ECO:0000256" key="1">
    <source>
        <dbReference type="SAM" id="MobiDB-lite"/>
    </source>
</evidence>
<evidence type="ECO:0000313" key="3">
    <source>
        <dbReference type="Proteomes" id="UP000007814"/>
    </source>
</evidence>
<sequence length="39" mass="3847">MRGITGQQPVIRGSLTPPGSAVRETDGPTAQDASSGHGG</sequence>
<evidence type="ECO:0000313" key="2">
    <source>
        <dbReference type="EMBL" id="EJN85772.1"/>
    </source>
</evidence>
<protein>
    <submittedName>
        <fullName evidence="2">Uncharacterized protein</fullName>
    </submittedName>
</protein>
<feature type="region of interest" description="Disordered" evidence="1">
    <location>
        <begin position="1"/>
        <end position="39"/>
    </location>
</feature>
<reference evidence="2 3" key="1">
    <citation type="submission" date="2012-07" db="EMBL/GenBank/DDBJ databases">
        <authorList>
            <person name="Durkin A.S."/>
            <person name="McCorrison J."/>
            <person name="Torralba M."/>
            <person name="Gillis M."/>
            <person name="Methe B."/>
            <person name="Sutton G."/>
            <person name="Nelson K.E."/>
        </authorList>
    </citation>
    <scope>NUCLEOTIDE SEQUENCE [LARGE SCALE GENOMIC DNA]</scope>
    <source>
        <strain evidence="3">ATCC 12104 / DSM 43013 / CCUG 2238 / JCM 8349 / NCTC 10301 / Howell 279</strain>
    </source>
</reference>
<dbReference type="AlphaFoldDB" id="J3F4L3"/>
<gene>
    <name evidence="2" type="ORF">HMPREF1129_0133</name>
</gene>
<accession>J3F4L3</accession>